<dbReference type="PROSITE" id="PS51257">
    <property type="entry name" value="PROKAR_LIPOPROTEIN"/>
    <property type="match status" value="1"/>
</dbReference>
<feature type="compositionally biased region" description="Low complexity" evidence="5">
    <location>
        <begin position="277"/>
        <end position="368"/>
    </location>
</feature>
<evidence type="ECO:0000313" key="8">
    <source>
        <dbReference type="Proteomes" id="UP000823561"/>
    </source>
</evidence>
<feature type="transmembrane region" description="Helical" evidence="6">
    <location>
        <begin position="12"/>
        <end position="37"/>
    </location>
</feature>
<feature type="transmembrane region" description="Helical" evidence="6">
    <location>
        <begin position="57"/>
        <end position="76"/>
    </location>
</feature>
<evidence type="ECO:0000256" key="4">
    <source>
        <dbReference type="ARBA" id="ARBA00023136"/>
    </source>
</evidence>
<dbReference type="SUPFAM" id="SSF48652">
    <property type="entry name" value="Tetraspanin"/>
    <property type="match status" value="1"/>
</dbReference>
<dbReference type="InterPro" id="IPR008952">
    <property type="entry name" value="Tetraspanin_EC2_sf"/>
</dbReference>
<evidence type="ECO:0000256" key="1">
    <source>
        <dbReference type="ARBA" id="ARBA00004141"/>
    </source>
</evidence>
<evidence type="ECO:0000256" key="5">
    <source>
        <dbReference type="SAM" id="MobiDB-lite"/>
    </source>
</evidence>
<evidence type="ECO:0008006" key="9">
    <source>
        <dbReference type="Google" id="ProtNLM"/>
    </source>
</evidence>
<feature type="transmembrane region" description="Helical" evidence="6">
    <location>
        <begin position="83"/>
        <end position="108"/>
    </location>
</feature>
<comment type="caution">
    <text evidence="7">The sequence shown here is derived from an EMBL/GenBank/DDBJ whole genome shotgun (WGS) entry which is preliminary data.</text>
</comment>
<dbReference type="AlphaFoldDB" id="A0AAV6FXI5"/>
<feature type="transmembrane region" description="Helical" evidence="6">
    <location>
        <begin position="216"/>
        <end position="241"/>
    </location>
</feature>
<protein>
    <recommendedName>
        <fullName evidence="9">Tetraspanin</fullName>
    </recommendedName>
</protein>
<dbReference type="PANTHER" id="PTHR19282:SF527">
    <property type="entry name" value="TETRASPANIN"/>
    <property type="match status" value="1"/>
</dbReference>
<organism evidence="7 8">
    <name type="scientific">Alosa alosa</name>
    <name type="common">allis shad</name>
    <dbReference type="NCBI Taxonomy" id="278164"/>
    <lineage>
        <taxon>Eukaryota</taxon>
        <taxon>Metazoa</taxon>
        <taxon>Chordata</taxon>
        <taxon>Craniata</taxon>
        <taxon>Vertebrata</taxon>
        <taxon>Euteleostomi</taxon>
        <taxon>Actinopterygii</taxon>
        <taxon>Neopterygii</taxon>
        <taxon>Teleostei</taxon>
        <taxon>Clupei</taxon>
        <taxon>Clupeiformes</taxon>
        <taxon>Clupeoidei</taxon>
        <taxon>Clupeidae</taxon>
        <taxon>Alosa</taxon>
    </lineage>
</organism>
<sequence length="368" mass="42750">MKVDEIIQFQKFLLNIFNAFFVILGVSIFGCAAWILFDKNSLIAVISSEGDVELVAVSLALIGLVVVVVSVIGCAGGQLESKCLLLIYMGFIILITFGQIFVTFVLLLRRAKIEEFLVNTVNEEIKLYGNTTENHASWTLLDRIQHSAKCCGRHNMTDWDQNTFIQSLGKDNVYPCSCFNTTCPNLSVGGRFGEGTTDIYKEGCQKRLTSWLEDNIAVIIGMNVGLIVVQVIQVAFAVCIYQNIGRKMRQKNPKNLIGSMEVDPQMEGVHQNPDYYDQPYHQQDSEQQQYQQQQYLQQDHQQQQYPQQDHQQQDYQQQQYQDHQQQQYLQQDHQQQQYLQQDHQQQQYPQQDHQLQDYQQQQYHQQQY</sequence>
<keyword evidence="2 6" id="KW-0812">Transmembrane</keyword>
<dbReference type="InterPro" id="IPR018499">
    <property type="entry name" value="Tetraspanin/Peripherin"/>
</dbReference>
<comment type="subcellular location">
    <subcellularLocation>
        <location evidence="1">Membrane</location>
        <topology evidence="1">Multi-pass membrane protein</topology>
    </subcellularLocation>
</comment>
<evidence type="ECO:0000256" key="3">
    <source>
        <dbReference type="ARBA" id="ARBA00022989"/>
    </source>
</evidence>
<accession>A0AAV6FXI5</accession>
<gene>
    <name evidence="7" type="ORF">AALO_G00222860</name>
</gene>
<feature type="region of interest" description="Disordered" evidence="5">
    <location>
        <begin position="266"/>
        <end position="368"/>
    </location>
</feature>
<name>A0AAV6FXI5_9TELE</name>
<dbReference type="PANTHER" id="PTHR19282">
    <property type="entry name" value="TETRASPANIN"/>
    <property type="match status" value="1"/>
</dbReference>
<keyword evidence="8" id="KW-1185">Reference proteome</keyword>
<proteinExistence type="predicted"/>
<evidence type="ECO:0000256" key="2">
    <source>
        <dbReference type="ARBA" id="ARBA00022692"/>
    </source>
</evidence>
<dbReference type="Pfam" id="PF00335">
    <property type="entry name" value="Tetraspanin"/>
    <property type="match status" value="1"/>
</dbReference>
<dbReference type="PRINTS" id="PR00259">
    <property type="entry name" value="TMFOUR"/>
</dbReference>
<evidence type="ECO:0000256" key="6">
    <source>
        <dbReference type="SAM" id="Phobius"/>
    </source>
</evidence>
<keyword evidence="4 6" id="KW-0472">Membrane</keyword>
<reference evidence="7 8" key="1">
    <citation type="submission" date="2020-10" db="EMBL/GenBank/DDBJ databases">
        <title>Chromosome-scale genome assembly of the Allis shad, Alosa alosa.</title>
        <authorList>
            <person name="Margot Z."/>
            <person name="Christophe K."/>
            <person name="Cabau C."/>
            <person name="Louis A."/>
            <person name="Berthelot C."/>
            <person name="Parey E."/>
            <person name="Roest Crollius H."/>
            <person name="Montfort J."/>
            <person name="Robinson-Rechavi M."/>
            <person name="Bucao C."/>
            <person name="Bouchez O."/>
            <person name="Gislard M."/>
            <person name="Lluch J."/>
            <person name="Milhes M."/>
            <person name="Lampietro C."/>
            <person name="Lopez Roques C."/>
            <person name="Donnadieu C."/>
            <person name="Braasch I."/>
            <person name="Desvignes T."/>
            <person name="Postlethwait J."/>
            <person name="Bobe J."/>
            <person name="Guiguen Y."/>
        </authorList>
    </citation>
    <scope>NUCLEOTIDE SEQUENCE [LARGE SCALE GENOMIC DNA]</scope>
    <source>
        <strain evidence="7">M-15738</strain>
        <tissue evidence="7">Blood</tissue>
    </source>
</reference>
<dbReference type="Proteomes" id="UP000823561">
    <property type="component" value="Chromosome 17"/>
</dbReference>
<dbReference type="EMBL" id="JADWDJ010000017">
    <property type="protein sequence ID" value="KAG5267538.1"/>
    <property type="molecule type" value="Genomic_DNA"/>
</dbReference>
<evidence type="ECO:0000313" key="7">
    <source>
        <dbReference type="EMBL" id="KAG5267538.1"/>
    </source>
</evidence>
<dbReference type="Gene3D" id="1.10.1450.10">
    <property type="entry name" value="Tetraspanin"/>
    <property type="match status" value="1"/>
</dbReference>
<dbReference type="GO" id="GO:0005886">
    <property type="term" value="C:plasma membrane"/>
    <property type="evidence" value="ECO:0007669"/>
    <property type="project" value="TreeGrafter"/>
</dbReference>
<keyword evidence="3 6" id="KW-1133">Transmembrane helix</keyword>